<evidence type="ECO:0000313" key="2">
    <source>
        <dbReference type="Proteomes" id="UP000193067"/>
    </source>
</evidence>
<keyword evidence="2" id="KW-1185">Reference proteome</keyword>
<dbReference type="EMBL" id="KZ084112">
    <property type="protein sequence ID" value="OSD01363.1"/>
    <property type="molecule type" value="Genomic_DNA"/>
</dbReference>
<accession>A0A1Y2IL57</accession>
<evidence type="ECO:0000313" key="1">
    <source>
        <dbReference type="EMBL" id="OSD01363.1"/>
    </source>
</evidence>
<dbReference type="AlphaFoldDB" id="A0A1Y2IL57"/>
<protein>
    <submittedName>
        <fullName evidence="1">Uncharacterized protein</fullName>
    </submittedName>
</protein>
<gene>
    <name evidence="1" type="ORF">PYCCODRAFT_1436594</name>
</gene>
<dbReference type="OrthoDB" id="2748143at2759"/>
<reference evidence="1 2" key="1">
    <citation type="journal article" date="2015" name="Biotechnol. Biofuels">
        <title>Enhanced degradation of softwood versus hardwood by the white-rot fungus Pycnoporus coccineus.</title>
        <authorList>
            <person name="Couturier M."/>
            <person name="Navarro D."/>
            <person name="Chevret D."/>
            <person name="Henrissat B."/>
            <person name="Piumi F."/>
            <person name="Ruiz-Duenas F.J."/>
            <person name="Martinez A.T."/>
            <person name="Grigoriev I.V."/>
            <person name="Riley R."/>
            <person name="Lipzen A."/>
            <person name="Berrin J.G."/>
            <person name="Master E.R."/>
            <person name="Rosso M.N."/>
        </authorList>
    </citation>
    <scope>NUCLEOTIDE SEQUENCE [LARGE SCALE GENOMIC DNA]</scope>
    <source>
        <strain evidence="1 2">BRFM310</strain>
    </source>
</reference>
<proteinExistence type="predicted"/>
<dbReference type="Proteomes" id="UP000193067">
    <property type="component" value="Unassembled WGS sequence"/>
</dbReference>
<organism evidence="1 2">
    <name type="scientific">Trametes coccinea (strain BRFM310)</name>
    <name type="common">Pycnoporus coccineus</name>
    <dbReference type="NCBI Taxonomy" id="1353009"/>
    <lineage>
        <taxon>Eukaryota</taxon>
        <taxon>Fungi</taxon>
        <taxon>Dikarya</taxon>
        <taxon>Basidiomycota</taxon>
        <taxon>Agaricomycotina</taxon>
        <taxon>Agaricomycetes</taxon>
        <taxon>Polyporales</taxon>
        <taxon>Polyporaceae</taxon>
        <taxon>Trametes</taxon>
    </lineage>
</organism>
<dbReference type="STRING" id="1353009.A0A1Y2IL57"/>
<name>A0A1Y2IL57_TRAC3</name>
<sequence>MDPSSILACREASPQLKETIDSSIEVHYHLELALSGMIDGPRRPGSACTRDRLAALRAYRAAPWDAGKHPTQRVSIDLGKQEPHSNSARHIIYHASNPRGRGGPRRLTVYRPPASFCGIEEHQGDFEGAQELTEDYPYSGMGYVDVQEGLLAYIWRDPDCRGRFKCRFSLLSGSRCEPHSAAIHPIVYLDTPTIATSMHTGCLRISGFGDLVLVHIHGSACQQRDSHNVMIVMNWKTGVIIWYMDLKDGQKLTLLSRTRLAVLDHRPKQPVLHVFSFDPSAAFNAGCTILQDCACTLALPTHGVDPRFELKVTPSYDEIARPPGYHYAAPAFNTASAPLFLRDPDLTPLVVRYSGGISLRKRDYLLIIPPDTLNKWYKEEPTQRPVPWEQWGPQGTRMICLPEPENLWSEPVWVDSFGSCIAVYQRKGYYGRHAVRLYEVHPNAFLRSPPLGVAGKDKPPRRPLWMPAENRVRVPKTTRKKPPINLEDPLSTSYPTRKTFRMVLRERFEGGDGIVRREVAMGHDNLVIYQYKSSGISDDPDDTDTFRYTTFTTACNT</sequence>